<dbReference type="EMBL" id="LJIJ01001769">
    <property type="protein sequence ID" value="ODM90851.1"/>
    <property type="molecule type" value="Genomic_DNA"/>
</dbReference>
<reference evidence="1 2" key="1">
    <citation type="journal article" date="2016" name="Genome Biol. Evol.">
        <title>Gene Family Evolution Reflects Adaptation to Soil Environmental Stressors in the Genome of the Collembolan Orchesella cincta.</title>
        <authorList>
            <person name="Faddeeva-Vakhrusheva A."/>
            <person name="Derks M.F."/>
            <person name="Anvar S.Y."/>
            <person name="Agamennone V."/>
            <person name="Suring W."/>
            <person name="Smit S."/>
            <person name="van Straalen N.M."/>
            <person name="Roelofs D."/>
        </authorList>
    </citation>
    <scope>NUCLEOTIDE SEQUENCE [LARGE SCALE GENOMIC DNA]</scope>
    <source>
        <tissue evidence="1">Mixed pool</tissue>
    </source>
</reference>
<keyword evidence="2" id="KW-1185">Reference proteome</keyword>
<organism evidence="1 2">
    <name type="scientific">Orchesella cincta</name>
    <name type="common">Springtail</name>
    <name type="synonym">Podura cincta</name>
    <dbReference type="NCBI Taxonomy" id="48709"/>
    <lineage>
        <taxon>Eukaryota</taxon>
        <taxon>Metazoa</taxon>
        <taxon>Ecdysozoa</taxon>
        <taxon>Arthropoda</taxon>
        <taxon>Hexapoda</taxon>
        <taxon>Collembola</taxon>
        <taxon>Entomobryomorpha</taxon>
        <taxon>Entomobryoidea</taxon>
        <taxon>Orchesellidae</taxon>
        <taxon>Orchesellinae</taxon>
        <taxon>Orchesella</taxon>
    </lineage>
</organism>
<name>A0A1D2MD85_ORCCI</name>
<dbReference type="AlphaFoldDB" id="A0A1D2MD85"/>
<proteinExistence type="predicted"/>
<evidence type="ECO:0008006" key="3">
    <source>
        <dbReference type="Google" id="ProtNLM"/>
    </source>
</evidence>
<comment type="caution">
    <text evidence="1">The sequence shown here is derived from an EMBL/GenBank/DDBJ whole genome shotgun (WGS) entry which is preliminary data.</text>
</comment>
<dbReference type="Gene3D" id="3.80.10.10">
    <property type="entry name" value="Ribonuclease Inhibitor"/>
    <property type="match status" value="1"/>
</dbReference>
<dbReference type="SUPFAM" id="SSF52047">
    <property type="entry name" value="RNI-like"/>
    <property type="match status" value="1"/>
</dbReference>
<accession>A0A1D2MD85</accession>
<protein>
    <recommendedName>
        <fullName evidence="3">F-box domain-containing protein</fullName>
    </recommendedName>
</protein>
<dbReference type="Proteomes" id="UP000094527">
    <property type="component" value="Unassembled WGS sequence"/>
</dbReference>
<sequence length="338" mass="39089">MAKKENSSIFPNNVVDRILRSLTAEEDLLVCRKVDPTWVSIVNQLPPLHSWNPWLARADNDALITFLATIFLFKSDIEKFLSSHQQYDPKNNPFLNRTVVLGFRKGAWDSFTEYFAFQLIANKFGAHLQKFVYRPDVDEDLSESPWRHLPQMLTSMPNLRSLVLEHRNKITTYVKWKSIPVPDFPHKLEQLQELLIKASYQYQSNIRLCEKLAVNHGSQIRSLELSPFVLDNEKRNLLNLFPNLKEFKSLDFEVLKSANLTACNWPKLEGLALLVYTLEDSRAFRDTLNFVKNFAQTLKVLSLGLEELDESEEIEPPEWESVNSGLKLGTARCSHLLI</sequence>
<dbReference type="InterPro" id="IPR032675">
    <property type="entry name" value="LRR_dom_sf"/>
</dbReference>
<gene>
    <name evidence="1" type="ORF">Ocin01_15831</name>
</gene>
<evidence type="ECO:0000313" key="1">
    <source>
        <dbReference type="EMBL" id="ODM90851.1"/>
    </source>
</evidence>
<evidence type="ECO:0000313" key="2">
    <source>
        <dbReference type="Proteomes" id="UP000094527"/>
    </source>
</evidence>